<dbReference type="AlphaFoldDB" id="A0AAV1ZUK0"/>
<evidence type="ECO:0000256" key="1">
    <source>
        <dbReference type="SAM" id="MobiDB-lite"/>
    </source>
</evidence>
<dbReference type="EMBL" id="CAXIEN010000074">
    <property type="protein sequence ID" value="CAL1274120.1"/>
    <property type="molecule type" value="Genomic_DNA"/>
</dbReference>
<proteinExistence type="predicted"/>
<evidence type="ECO:0000313" key="2">
    <source>
        <dbReference type="EMBL" id="CAL1274120.1"/>
    </source>
</evidence>
<dbReference type="Proteomes" id="UP001497382">
    <property type="component" value="Unassembled WGS sequence"/>
</dbReference>
<keyword evidence="3" id="KW-1185">Reference proteome</keyword>
<feature type="compositionally biased region" description="Polar residues" evidence="1">
    <location>
        <begin position="11"/>
        <end position="24"/>
    </location>
</feature>
<comment type="caution">
    <text evidence="2">The sequence shown here is derived from an EMBL/GenBank/DDBJ whole genome shotgun (WGS) entry which is preliminary data.</text>
</comment>
<feature type="compositionally biased region" description="Low complexity" evidence="1">
    <location>
        <begin position="47"/>
        <end position="57"/>
    </location>
</feature>
<accession>A0AAV1ZUK0</accession>
<reference evidence="2 3" key="1">
    <citation type="submission" date="2024-04" db="EMBL/GenBank/DDBJ databases">
        <authorList>
            <person name="Rising A."/>
            <person name="Reimegard J."/>
            <person name="Sonavane S."/>
            <person name="Akerstrom W."/>
            <person name="Nylinder S."/>
            <person name="Hedman E."/>
            <person name="Kallberg Y."/>
        </authorList>
    </citation>
    <scope>NUCLEOTIDE SEQUENCE [LARGE SCALE GENOMIC DNA]</scope>
</reference>
<sequence length="288" mass="31831">MVGSCPHCHKPSTNQQTAPPTNVSPIELPKKSPVKQDNRVNAKTTPDRSSLPSTSRRTLTKQDFLKESGMSESDDDVSDFKFHPSSDDDVMLTDGEESLRALNKNVEWQEKFTPVNQGMQGLLIDSIFNFARSEARIFGLGPTLLIGVQWFSVAEHLRLIRQSIYGREMNEPYAMGGYEVTADSEQPMMSSVCLLALKTDQSLPPKMSHVGVFDVTYIRSIGDVAGTPQSEGTLMVVWLIGITLMPGRTFFKGLPHGPIAMGAKLRELQFQDNAVVVASHSNHQYSNC</sequence>
<feature type="compositionally biased region" description="Basic and acidic residues" evidence="1">
    <location>
        <begin position="28"/>
        <end position="40"/>
    </location>
</feature>
<protein>
    <submittedName>
        <fullName evidence="2">Uncharacterized protein</fullName>
    </submittedName>
</protein>
<feature type="region of interest" description="Disordered" evidence="1">
    <location>
        <begin position="1"/>
        <end position="84"/>
    </location>
</feature>
<organism evidence="2 3">
    <name type="scientific">Larinioides sclopetarius</name>
    <dbReference type="NCBI Taxonomy" id="280406"/>
    <lineage>
        <taxon>Eukaryota</taxon>
        <taxon>Metazoa</taxon>
        <taxon>Ecdysozoa</taxon>
        <taxon>Arthropoda</taxon>
        <taxon>Chelicerata</taxon>
        <taxon>Arachnida</taxon>
        <taxon>Araneae</taxon>
        <taxon>Araneomorphae</taxon>
        <taxon>Entelegynae</taxon>
        <taxon>Araneoidea</taxon>
        <taxon>Araneidae</taxon>
        <taxon>Larinioides</taxon>
    </lineage>
</organism>
<name>A0AAV1ZUK0_9ARAC</name>
<gene>
    <name evidence="2" type="ORF">LARSCL_LOCUS7298</name>
</gene>
<evidence type="ECO:0000313" key="3">
    <source>
        <dbReference type="Proteomes" id="UP001497382"/>
    </source>
</evidence>